<dbReference type="Gene3D" id="3.40.50.2000">
    <property type="entry name" value="Glycogen Phosphorylase B"/>
    <property type="match status" value="2"/>
</dbReference>
<dbReference type="PANTHER" id="PTHR12526:SF510">
    <property type="entry name" value="D-INOSITOL 3-PHOSPHATE GLYCOSYLTRANSFERASE"/>
    <property type="match status" value="1"/>
</dbReference>
<dbReference type="InterPro" id="IPR028098">
    <property type="entry name" value="Glyco_trans_4-like_N"/>
</dbReference>
<feature type="domain" description="Glycosyltransferase subfamily 4-like N-terminal" evidence="4">
    <location>
        <begin position="34"/>
        <end position="183"/>
    </location>
</feature>
<keyword evidence="2" id="KW-0808">Transferase</keyword>
<proteinExistence type="predicted"/>
<comment type="caution">
    <text evidence="5">The sequence shown here is derived from an EMBL/GenBank/DDBJ whole genome shotgun (WGS) entry which is preliminary data.</text>
</comment>
<dbReference type="CDD" id="cd03801">
    <property type="entry name" value="GT4_PimA-like"/>
    <property type="match status" value="1"/>
</dbReference>
<reference evidence="5 6" key="1">
    <citation type="submission" date="2018-03" db="EMBL/GenBank/DDBJ databases">
        <title>Comparative analysis of microorganisms from saline springs in Andes Mountain Range, Colombia.</title>
        <authorList>
            <person name="Rubin E."/>
        </authorList>
    </citation>
    <scope>NUCLEOTIDE SEQUENCE [LARGE SCALE GENOMIC DNA]</scope>
    <source>
        <strain evidence="5 6">CG 23</strain>
    </source>
</reference>
<dbReference type="EMBL" id="PVTX01000006">
    <property type="protein sequence ID" value="PRZ06415.1"/>
    <property type="molecule type" value="Genomic_DNA"/>
</dbReference>
<dbReference type="RefSeq" id="WP_106267585.1">
    <property type="nucleotide sequence ID" value="NZ_PVTX01000006.1"/>
</dbReference>
<organism evidence="5 6">
    <name type="scientific">Isoptericola halotolerans</name>
    <dbReference type="NCBI Taxonomy" id="300560"/>
    <lineage>
        <taxon>Bacteria</taxon>
        <taxon>Bacillati</taxon>
        <taxon>Actinomycetota</taxon>
        <taxon>Actinomycetes</taxon>
        <taxon>Micrococcales</taxon>
        <taxon>Promicromonosporaceae</taxon>
        <taxon>Isoptericola</taxon>
    </lineage>
</organism>
<dbReference type="SUPFAM" id="SSF53756">
    <property type="entry name" value="UDP-Glycosyltransferase/glycogen phosphorylase"/>
    <property type="match status" value="1"/>
</dbReference>
<evidence type="ECO:0000259" key="3">
    <source>
        <dbReference type="Pfam" id="PF00534"/>
    </source>
</evidence>
<dbReference type="PANTHER" id="PTHR12526">
    <property type="entry name" value="GLYCOSYLTRANSFERASE"/>
    <property type="match status" value="1"/>
</dbReference>
<sequence>MERRLIHVITPGDHYSPRTGSAVPTVVHGLSAHAPAGTEPTVLVARGTYPDRYTSADVVEYLPGTEPGRWDRRLDPLRGALGVRRASSRPWAAALHDQDEWPPSVVVLHNAPQAVPLVDTTRHAVVLYAHNELLRTYSPREAALTLGGVTAVVCVSDFLAERTRRRLPPALRDRVAVVRNGVDGTVFRPGRRDASAPLEVTFVGRTIAAKGPDVLLEAVALMDRDDVHVTIVGSSGFSATDPLTPYERRVRAAAEGLRDRVTIRPFLPREAVADQLATTDVVVVPSVWPEPFALTVLEGMAAGAAVVASRIGGIPEAVADGGTLVPPGDPRALADALQVLADSPDRLAAEQDRARRRAAERPWSVVSAELDALLAARLDGQVTA</sequence>
<evidence type="ECO:0000256" key="2">
    <source>
        <dbReference type="ARBA" id="ARBA00022679"/>
    </source>
</evidence>
<evidence type="ECO:0000313" key="6">
    <source>
        <dbReference type="Proteomes" id="UP000239895"/>
    </source>
</evidence>
<dbReference type="Pfam" id="PF00534">
    <property type="entry name" value="Glycos_transf_1"/>
    <property type="match status" value="1"/>
</dbReference>
<dbReference type="Proteomes" id="UP000239895">
    <property type="component" value="Unassembled WGS sequence"/>
</dbReference>
<evidence type="ECO:0000259" key="4">
    <source>
        <dbReference type="Pfam" id="PF13439"/>
    </source>
</evidence>
<keyword evidence="1" id="KW-0328">Glycosyltransferase</keyword>
<keyword evidence="6" id="KW-1185">Reference proteome</keyword>
<evidence type="ECO:0000313" key="5">
    <source>
        <dbReference type="EMBL" id="PRZ06415.1"/>
    </source>
</evidence>
<feature type="domain" description="Glycosyl transferase family 1" evidence="3">
    <location>
        <begin position="198"/>
        <end position="349"/>
    </location>
</feature>
<dbReference type="Pfam" id="PF13439">
    <property type="entry name" value="Glyco_transf_4"/>
    <property type="match status" value="1"/>
</dbReference>
<evidence type="ECO:0000256" key="1">
    <source>
        <dbReference type="ARBA" id="ARBA00022676"/>
    </source>
</evidence>
<protein>
    <submittedName>
        <fullName evidence="5">Glycosyltransferase involved in cell wall biosynthesis</fullName>
    </submittedName>
</protein>
<accession>A0ABX5EG25</accession>
<name>A0ABX5EG25_9MICO</name>
<gene>
    <name evidence="5" type="ORF">BCL65_10689</name>
</gene>
<dbReference type="InterPro" id="IPR001296">
    <property type="entry name" value="Glyco_trans_1"/>
</dbReference>